<organism evidence="3 4">
    <name type="scientific">Agrocybe pediades</name>
    <dbReference type="NCBI Taxonomy" id="84607"/>
    <lineage>
        <taxon>Eukaryota</taxon>
        <taxon>Fungi</taxon>
        <taxon>Dikarya</taxon>
        <taxon>Basidiomycota</taxon>
        <taxon>Agaricomycotina</taxon>
        <taxon>Agaricomycetes</taxon>
        <taxon>Agaricomycetidae</taxon>
        <taxon>Agaricales</taxon>
        <taxon>Agaricineae</taxon>
        <taxon>Strophariaceae</taxon>
        <taxon>Agrocybe</taxon>
    </lineage>
</organism>
<sequence length="390" mass="40822">MGIYNAMHWGQEPEPSGFNGTSTFCGLVNGTARYDFSGAASFQPSGRTSYSIDGSVPEIFVPAPGDTDTFNVKFYEASVPEGNHTLLITTLDGDGSTVYLDFLQLAQQPQLIASVPAHSGSDNGASVNVQVTTITNSQGGGIMTLTQTEMANAPAQPTQATGSDSSSSSAGTAGGTSGSSSQTESESLRHLTTIISGITFTADIPATASFPSPTGTTSVVQQDLGATTHHSSSVGVIVGPIMGILVLFSLLMLGGLYYARAWRKRVLMSKEEEVEAGMQATSESSADESEEHNATAPASTFSLSRWTTSATRSVSPFVLGERNARAPPPYLEKAGNLEVPVGTLDVSPGLGNSEDDRQQQTMICRVTKISGRLSTTSYIQPSRHLSPFQG</sequence>
<feature type="region of interest" description="Disordered" evidence="1">
    <location>
        <begin position="277"/>
        <end position="301"/>
    </location>
</feature>
<evidence type="ECO:0000256" key="1">
    <source>
        <dbReference type="SAM" id="MobiDB-lite"/>
    </source>
</evidence>
<proteinExistence type="predicted"/>
<name>A0A8H4VNT5_9AGAR</name>
<feature type="region of interest" description="Disordered" evidence="1">
    <location>
        <begin position="152"/>
        <end position="188"/>
    </location>
</feature>
<keyword evidence="2" id="KW-0812">Transmembrane</keyword>
<evidence type="ECO:0000256" key="2">
    <source>
        <dbReference type="SAM" id="Phobius"/>
    </source>
</evidence>
<keyword evidence="2" id="KW-0472">Membrane</keyword>
<keyword evidence="4" id="KW-1185">Reference proteome</keyword>
<dbReference type="EMBL" id="JAACJL010000044">
    <property type="protein sequence ID" value="KAF4614880.1"/>
    <property type="molecule type" value="Genomic_DNA"/>
</dbReference>
<evidence type="ECO:0000313" key="3">
    <source>
        <dbReference type="EMBL" id="KAF4614880.1"/>
    </source>
</evidence>
<evidence type="ECO:0000313" key="4">
    <source>
        <dbReference type="Proteomes" id="UP000521872"/>
    </source>
</evidence>
<accession>A0A8H4VNT5</accession>
<reference evidence="3 4" key="1">
    <citation type="submission" date="2019-12" db="EMBL/GenBank/DDBJ databases">
        <authorList>
            <person name="Floudas D."/>
            <person name="Bentzer J."/>
            <person name="Ahren D."/>
            <person name="Johansson T."/>
            <person name="Persson P."/>
            <person name="Tunlid A."/>
        </authorList>
    </citation>
    <scope>NUCLEOTIDE SEQUENCE [LARGE SCALE GENOMIC DNA]</scope>
    <source>
        <strain evidence="3 4">CBS 102.39</strain>
    </source>
</reference>
<feature type="transmembrane region" description="Helical" evidence="2">
    <location>
        <begin position="237"/>
        <end position="259"/>
    </location>
</feature>
<dbReference type="Proteomes" id="UP000521872">
    <property type="component" value="Unassembled WGS sequence"/>
</dbReference>
<dbReference type="AlphaFoldDB" id="A0A8H4VNT5"/>
<feature type="compositionally biased region" description="Low complexity" evidence="1">
    <location>
        <begin position="158"/>
        <end position="171"/>
    </location>
</feature>
<comment type="caution">
    <text evidence="3">The sequence shown here is derived from an EMBL/GenBank/DDBJ whole genome shotgun (WGS) entry which is preliminary data.</text>
</comment>
<gene>
    <name evidence="3" type="ORF">D9613_002564</name>
</gene>
<keyword evidence="2" id="KW-1133">Transmembrane helix</keyword>
<protein>
    <submittedName>
        <fullName evidence="3">Uncharacterized protein</fullName>
    </submittedName>
</protein>